<evidence type="ECO:0000256" key="4">
    <source>
        <dbReference type="ARBA" id="ARBA00023002"/>
    </source>
</evidence>
<dbReference type="OrthoDB" id="16820at2759"/>
<dbReference type="InterPro" id="IPR051104">
    <property type="entry name" value="FAD_monoxygenase"/>
</dbReference>
<feature type="domain" description="FAD-binding" evidence="5">
    <location>
        <begin position="8"/>
        <end position="352"/>
    </location>
</feature>
<dbReference type="SUPFAM" id="SSF54373">
    <property type="entry name" value="FAD-linked reductases, C-terminal domain"/>
    <property type="match status" value="1"/>
</dbReference>
<dbReference type="GO" id="GO:0071949">
    <property type="term" value="F:FAD binding"/>
    <property type="evidence" value="ECO:0007669"/>
    <property type="project" value="InterPro"/>
</dbReference>
<keyword evidence="4" id="KW-0560">Oxidoreductase</keyword>
<dbReference type="GO" id="GO:0016491">
    <property type="term" value="F:oxidoreductase activity"/>
    <property type="evidence" value="ECO:0007669"/>
    <property type="project" value="UniProtKB-KW"/>
</dbReference>
<dbReference type="PANTHER" id="PTHR46720">
    <property type="entry name" value="HYDROXYLASE, PUTATIVE (AFU_ORTHOLOGUE AFUA_3G01460)-RELATED"/>
    <property type="match status" value="1"/>
</dbReference>
<evidence type="ECO:0000256" key="2">
    <source>
        <dbReference type="ARBA" id="ARBA00022630"/>
    </source>
</evidence>
<dbReference type="PRINTS" id="PR00420">
    <property type="entry name" value="RNGMNOXGNASE"/>
</dbReference>
<evidence type="ECO:0000259" key="5">
    <source>
        <dbReference type="Pfam" id="PF01494"/>
    </source>
</evidence>
<dbReference type="PANTHER" id="PTHR46720:SF3">
    <property type="entry name" value="FAD-BINDING DOMAIN-CONTAINING PROTEIN-RELATED"/>
    <property type="match status" value="1"/>
</dbReference>
<dbReference type="EMBL" id="JAPEVB010000004">
    <property type="protein sequence ID" value="KAJ4389516.1"/>
    <property type="molecule type" value="Genomic_DNA"/>
</dbReference>
<accession>A0A9W8YRT2</accession>
<proteinExistence type="inferred from homology"/>
<comment type="caution">
    <text evidence="6">The sequence shown here is derived from an EMBL/GenBank/DDBJ whole genome shotgun (WGS) entry which is preliminary data.</text>
</comment>
<keyword evidence="7" id="KW-1185">Reference proteome</keyword>
<sequence length="450" mass="49927">MATQEKRVRVAIVGGGFAGLTLLIGLQKYSHIDAVLYEGAQKFSELGAGAVLGPSSQRAMKIIDPRILQGFERRATFHEEEPDENGMHTWVRIAKGQEPDEGGVVAEYQYNLRGSTVHRAHFLDELIQLAPPSQTKFGKKLVDIIEPSDESEPMTLHFRDRTFAKADTVVGADGIHSMVRKHILGPQHLAANAFFSGAIAYRSTIPFARAYSVLGDDYVKAEFALRCGKNGLVFGFPMAKKSIFFIAVITFNNTHELVKGDKWNIPVDTADLQERFEDWGPFVQKLVSLVPADASTRGWSIWEMPPAPTYVKDRVVMIGDAAHASTPFAGSGAAMAVEDSCVLHTVLGKYLNPERLSKRNFSIDASIQLALQSFDAVRRLRSQKVVVRSAEMGRLLSCTEEGVGMSKDEMYRHLDGKLWWIYDGDLEEQVRDACMLFERAEFAAAQNAAR</sequence>
<evidence type="ECO:0000256" key="3">
    <source>
        <dbReference type="ARBA" id="ARBA00022827"/>
    </source>
</evidence>
<dbReference type="InterPro" id="IPR002938">
    <property type="entry name" value="FAD-bd"/>
</dbReference>
<dbReference type="Gene3D" id="3.50.50.60">
    <property type="entry name" value="FAD/NAD(P)-binding domain"/>
    <property type="match status" value="1"/>
</dbReference>
<dbReference type="Proteomes" id="UP001140453">
    <property type="component" value="Unassembled WGS sequence"/>
</dbReference>
<evidence type="ECO:0000313" key="7">
    <source>
        <dbReference type="Proteomes" id="UP001140453"/>
    </source>
</evidence>
<name>A0A9W8YRT2_9PEZI</name>
<organism evidence="6 7">
    <name type="scientific">Gnomoniopsis smithogilvyi</name>
    <dbReference type="NCBI Taxonomy" id="1191159"/>
    <lineage>
        <taxon>Eukaryota</taxon>
        <taxon>Fungi</taxon>
        <taxon>Dikarya</taxon>
        <taxon>Ascomycota</taxon>
        <taxon>Pezizomycotina</taxon>
        <taxon>Sordariomycetes</taxon>
        <taxon>Sordariomycetidae</taxon>
        <taxon>Diaporthales</taxon>
        <taxon>Gnomoniaceae</taxon>
        <taxon>Gnomoniopsis</taxon>
    </lineage>
</organism>
<dbReference type="InterPro" id="IPR036188">
    <property type="entry name" value="FAD/NAD-bd_sf"/>
</dbReference>
<dbReference type="GO" id="GO:0044550">
    <property type="term" value="P:secondary metabolite biosynthetic process"/>
    <property type="evidence" value="ECO:0007669"/>
    <property type="project" value="TreeGrafter"/>
</dbReference>
<dbReference type="SUPFAM" id="SSF51905">
    <property type="entry name" value="FAD/NAD(P)-binding domain"/>
    <property type="match status" value="1"/>
</dbReference>
<keyword evidence="3" id="KW-0274">FAD</keyword>
<reference evidence="6" key="1">
    <citation type="submission" date="2022-10" db="EMBL/GenBank/DDBJ databases">
        <title>Tapping the CABI collections for fungal endophytes: first genome assemblies for Collariella, Neodidymelliopsis, Ascochyta clinopodiicola, Didymella pomorum, Didymosphaeria variabile, Neocosmospora piperis and Neocucurbitaria cava.</title>
        <authorList>
            <person name="Hill R."/>
        </authorList>
    </citation>
    <scope>NUCLEOTIDE SEQUENCE</scope>
    <source>
        <strain evidence="6">IMI 355082</strain>
    </source>
</reference>
<dbReference type="AlphaFoldDB" id="A0A9W8YRT2"/>
<protein>
    <recommendedName>
        <fullName evidence="5">FAD-binding domain-containing protein</fullName>
    </recommendedName>
</protein>
<evidence type="ECO:0000313" key="6">
    <source>
        <dbReference type="EMBL" id="KAJ4389516.1"/>
    </source>
</evidence>
<dbReference type="Pfam" id="PF01494">
    <property type="entry name" value="FAD_binding_3"/>
    <property type="match status" value="1"/>
</dbReference>
<gene>
    <name evidence="6" type="ORF">N0V93_006986</name>
</gene>
<evidence type="ECO:0000256" key="1">
    <source>
        <dbReference type="ARBA" id="ARBA00007992"/>
    </source>
</evidence>
<keyword evidence="2" id="KW-0285">Flavoprotein</keyword>
<comment type="similarity">
    <text evidence="1">Belongs to the paxM FAD-dependent monooxygenase family.</text>
</comment>